<proteinExistence type="predicted"/>
<dbReference type="EMBL" id="WBVQ01000001">
    <property type="protein sequence ID" value="KAB2816951.1"/>
    <property type="molecule type" value="Genomic_DNA"/>
</dbReference>
<evidence type="ECO:0000313" key="3">
    <source>
        <dbReference type="Proteomes" id="UP000484164"/>
    </source>
</evidence>
<reference evidence="2 3" key="1">
    <citation type="submission" date="2019-10" db="EMBL/GenBank/DDBJ databases">
        <title>Genome sequence of Phaeocystidibacter marisrubri JCM30614 (type strain).</title>
        <authorList>
            <person name="Bowman J.P."/>
        </authorList>
    </citation>
    <scope>NUCLEOTIDE SEQUENCE [LARGE SCALE GENOMIC DNA]</scope>
    <source>
        <strain evidence="2 3">JCM 30614</strain>
    </source>
</reference>
<dbReference type="SUPFAM" id="SSF160631">
    <property type="entry name" value="SMI1/KNR4-like"/>
    <property type="match status" value="1"/>
</dbReference>
<dbReference type="RefSeq" id="WP_151691523.1">
    <property type="nucleotide sequence ID" value="NZ_BMGX01000002.1"/>
</dbReference>
<keyword evidence="3" id="KW-1185">Reference proteome</keyword>
<organism evidence="2 3">
    <name type="scientific">Phaeocystidibacter marisrubri</name>
    <dbReference type="NCBI Taxonomy" id="1577780"/>
    <lineage>
        <taxon>Bacteria</taxon>
        <taxon>Pseudomonadati</taxon>
        <taxon>Bacteroidota</taxon>
        <taxon>Flavobacteriia</taxon>
        <taxon>Flavobacteriales</taxon>
        <taxon>Phaeocystidibacteraceae</taxon>
        <taxon>Phaeocystidibacter</taxon>
    </lineage>
</organism>
<dbReference type="Proteomes" id="UP000484164">
    <property type="component" value="Unassembled WGS sequence"/>
</dbReference>
<sequence length="148" mass="17134">MPLSPYLEFEKNSSIALPTHFTQFISEHGDRVSKLLDLAENEDNIFISRDSNWMIAANVESRDSKSGPFYLPHVIVIGHDGAGNLIAISENESDERVWVVDFDYINDYRNPETLTIDWNHEDLEVYSNLILFVEEQIELLSELDEDWD</sequence>
<feature type="domain" description="Knr4/Smi1-like" evidence="1">
    <location>
        <begin position="8"/>
        <end position="109"/>
    </location>
</feature>
<dbReference type="AlphaFoldDB" id="A0A6L3ZGB1"/>
<gene>
    <name evidence="2" type="ORF">F8C82_00710</name>
</gene>
<dbReference type="InterPro" id="IPR037883">
    <property type="entry name" value="Knr4/Smi1-like_sf"/>
</dbReference>
<evidence type="ECO:0000259" key="1">
    <source>
        <dbReference type="Pfam" id="PF09346"/>
    </source>
</evidence>
<dbReference type="Pfam" id="PF09346">
    <property type="entry name" value="SMI1_KNR4"/>
    <property type="match status" value="1"/>
</dbReference>
<comment type="caution">
    <text evidence="2">The sequence shown here is derived from an EMBL/GenBank/DDBJ whole genome shotgun (WGS) entry which is preliminary data.</text>
</comment>
<dbReference type="InterPro" id="IPR018958">
    <property type="entry name" value="Knr4/Smi1-like_dom"/>
</dbReference>
<dbReference type="Gene3D" id="3.40.1580.10">
    <property type="entry name" value="SMI1/KNR4-like"/>
    <property type="match status" value="1"/>
</dbReference>
<protein>
    <submittedName>
        <fullName evidence="2">SMI1/KNR4 family protein</fullName>
    </submittedName>
</protein>
<name>A0A6L3ZGB1_9FLAO</name>
<accession>A0A6L3ZGB1</accession>
<evidence type="ECO:0000313" key="2">
    <source>
        <dbReference type="EMBL" id="KAB2816951.1"/>
    </source>
</evidence>